<organism evidence="1 2">
    <name type="scientific">Legionella resiliens</name>
    <dbReference type="NCBI Taxonomy" id="2905958"/>
    <lineage>
        <taxon>Bacteria</taxon>
        <taxon>Pseudomonadati</taxon>
        <taxon>Pseudomonadota</taxon>
        <taxon>Gammaproteobacteria</taxon>
        <taxon>Legionellales</taxon>
        <taxon>Legionellaceae</taxon>
        <taxon>Legionella</taxon>
    </lineage>
</organism>
<protein>
    <submittedName>
        <fullName evidence="1">Uncharacterized protein</fullName>
    </submittedName>
</protein>
<dbReference type="Proteomes" id="UP001320170">
    <property type="component" value="Unassembled WGS sequence"/>
</dbReference>
<gene>
    <name evidence="1" type="ORF">LXO92_15110</name>
</gene>
<proteinExistence type="predicted"/>
<accession>A0ABS8X4K1</accession>
<sequence length="58" mass="6802">MGSWWTLLLTLIFLLILVARILNEEKYLHGICLEIRSIKKSHDSTYTVHLVTMMTINQ</sequence>
<keyword evidence="2" id="KW-1185">Reference proteome</keyword>
<dbReference type="EMBL" id="JAJTND010000005">
    <property type="protein sequence ID" value="MCE3533701.1"/>
    <property type="molecule type" value="Genomic_DNA"/>
</dbReference>
<reference evidence="1 2" key="1">
    <citation type="journal article" date="2024" name="Pathogens">
        <title>Characterization of a Novel Species of Legionella Isolated from a Healthcare Facility: Legionella resiliens sp. nov.</title>
        <authorList>
            <person name="Cristino S."/>
            <person name="Pascale M.R."/>
            <person name="Marino F."/>
            <person name="Derelitto C."/>
            <person name="Salaris S."/>
            <person name="Orsini M."/>
            <person name="Squarzoni S."/>
            <person name="Grottola A."/>
            <person name="Girolamini L."/>
        </authorList>
    </citation>
    <scope>NUCLEOTIDE SEQUENCE [LARGE SCALE GENOMIC DNA]</scope>
    <source>
        <strain evidence="1 2">8cVS16</strain>
    </source>
</reference>
<evidence type="ECO:0000313" key="2">
    <source>
        <dbReference type="Proteomes" id="UP001320170"/>
    </source>
</evidence>
<comment type="caution">
    <text evidence="1">The sequence shown here is derived from an EMBL/GenBank/DDBJ whole genome shotgun (WGS) entry which is preliminary data.</text>
</comment>
<name>A0ABS8X4K1_9GAMM</name>
<evidence type="ECO:0000313" key="1">
    <source>
        <dbReference type="EMBL" id="MCE3533701.1"/>
    </source>
</evidence>